<comment type="similarity">
    <text evidence="1">Belongs to the HerA family.</text>
</comment>
<dbReference type="Gene3D" id="3.40.50.300">
    <property type="entry name" value="P-loop containing nucleotide triphosphate hydrolases"/>
    <property type="match status" value="2"/>
</dbReference>
<evidence type="ECO:0000313" key="7">
    <source>
        <dbReference type="Proteomes" id="UP000001015"/>
    </source>
</evidence>
<proteinExistence type="inferred from homology"/>
<dbReference type="Pfam" id="PF01935">
    <property type="entry name" value="DUF87"/>
    <property type="match status" value="1"/>
</dbReference>
<dbReference type="eggNOG" id="arCOG00280">
    <property type="taxonomic scope" value="Archaea"/>
</dbReference>
<dbReference type="GO" id="GO:0043139">
    <property type="term" value="F:5'-3' DNA helicase activity"/>
    <property type="evidence" value="ECO:0007669"/>
    <property type="project" value="UniProtKB-EC"/>
</dbReference>
<organism evidence="6 7">
    <name type="scientific">Sulfurisphaera tokodaii (strain DSM 16993 / JCM 10545 / NBRC 100140 / 7)</name>
    <name type="common">Sulfolobus tokodaii</name>
    <dbReference type="NCBI Taxonomy" id="273063"/>
    <lineage>
        <taxon>Archaea</taxon>
        <taxon>Thermoproteota</taxon>
        <taxon>Thermoprotei</taxon>
        <taxon>Sulfolobales</taxon>
        <taxon>Sulfolobaceae</taxon>
        <taxon>Sulfurisphaera</taxon>
    </lineage>
</organism>
<evidence type="ECO:0000256" key="1">
    <source>
        <dbReference type="ARBA" id="ARBA00007816"/>
    </source>
</evidence>
<feature type="domain" description="Helicase HerA central" evidence="5">
    <location>
        <begin position="134"/>
        <end position="380"/>
    </location>
</feature>
<dbReference type="KEGG" id="sto:STK_07620"/>
<dbReference type="Proteomes" id="UP000001015">
    <property type="component" value="Chromosome"/>
</dbReference>
<comment type="catalytic activity">
    <reaction evidence="3">
        <text>ATP + H2O = ADP + phosphate + H(+)</text>
        <dbReference type="Rhea" id="RHEA:13065"/>
        <dbReference type="ChEBI" id="CHEBI:15377"/>
        <dbReference type="ChEBI" id="CHEBI:15378"/>
        <dbReference type="ChEBI" id="CHEBI:30616"/>
        <dbReference type="ChEBI" id="CHEBI:43474"/>
        <dbReference type="ChEBI" id="CHEBI:456216"/>
        <dbReference type="EC" id="5.6.2.3"/>
    </reaction>
</comment>
<comment type="catalytic activity">
    <reaction evidence="2">
        <text>Couples ATP hydrolysis with the unwinding of duplex DNA by translocating in the 3'-5' direction.</text>
        <dbReference type="EC" id="5.6.2.4"/>
    </reaction>
</comment>
<comment type="catalytic activity">
    <reaction evidence="4">
        <text>ATP + H2O = ADP + phosphate + H(+)</text>
        <dbReference type="Rhea" id="RHEA:13065"/>
        <dbReference type="ChEBI" id="CHEBI:15377"/>
        <dbReference type="ChEBI" id="CHEBI:15378"/>
        <dbReference type="ChEBI" id="CHEBI:30616"/>
        <dbReference type="ChEBI" id="CHEBI:43474"/>
        <dbReference type="ChEBI" id="CHEBI:456216"/>
        <dbReference type="EC" id="5.6.2.4"/>
    </reaction>
</comment>
<name>Q973Y6_SULTO</name>
<dbReference type="SUPFAM" id="SSF52540">
    <property type="entry name" value="P-loop containing nucleoside triphosphate hydrolases"/>
    <property type="match status" value="1"/>
</dbReference>
<dbReference type="InterPro" id="IPR002789">
    <property type="entry name" value="HerA_central"/>
</dbReference>
<evidence type="ECO:0000256" key="3">
    <source>
        <dbReference type="ARBA" id="ARBA00048954"/>
    </source>
</evidence>
<dbReference type="InterPro" id="IPR027417">
    <property type="entry name" value="P-loop_NTPase"/>
</dbReference>
<keyword evidence="7" id="KW-1185">Reference proteome</keyword>
<dbReference type="InterPro" id="IPR008571">
    <property type="entry name" value="HerA-like"/>
</dbReference>
<dbReference type="PATRIC" id="fig|273063.9.peg.858"/>
<reference evidence="7" key="1">
    <citation type="journal article" date="2001" name="DNA Res.">
        <title>Complete genome sequence of an aerobic thermoacidophilic Crenarchaeon, Sulfolobus tokodaii strain7.</title>
        <authorList>
            <person name="Kawarabayasi Y."/>
            <person name="Hino Y."/>
            <person name="Horikawa H."/>
            <person name="Jin-no K."/>
            <person name="Takahashi M."/>
            <person name="Sekine M."/>
            <person name="Baba S."/>
            <person name="Ankai A."/>
            <person name="Kosugi H."/>
            <person name="Hosoyama A."/>
            <person name="Fukui S."/>
            <person name="Nagai Y."/>
            <person name="Nishijima K."/>
            <person name="Otsuka R."/>
            <person name="Nakazawa H."/>
            <person name="Takamiya M."/>
            <person name="Kato Y."/>
            <person name="Yoshizawa T."/>
            <person name="Tanaka T."/>
            <person name="Kudoh Y."/>
            <person name="Yamazaki J."/>
            <person name="Kushida N."/>
            <person name="Oguchi A."/>
            <person name="Aoki K."/>
            <person name="Masuda S."/>
            <person name="Yanagii M."/>
            <person name="Nishimura M."/>
            <person name="Yamagishi A."/>
            <person name="Oshima T."/>
            <person name="Kikuchi H."/>
        </authorList>
    </citation>
    <scope>NUCLEOTIDE SEQUENCE [LARGE SCALE GENOMIC DNA]</scope>
    <source>
        <strain evidence="7">DSM 16993 / JCM 10545 / NBRC 100140 / 7</strain>
    </source>
</reference>
<evidence type="ECO:0000259" key="5">
    <source>
        <dbReference type="Pfam" id="PF01935"/>
    </source>
</evidence>
<dbReference type="EMBL" id="BA000023">
    <property type="protein sequence ID" value="BAB65774.1"/>
    <property type="molecule type" value="Genomic_DNA"/>
</dbReference>
<protein>
    <recommendedName>
        <fullName evidence="5">Helicase HerA central domain-containing protein</fullName>
    </recommendedName>
</protein>
<dbReference type="PANTHER" id="PTHR42957">
    <property type="entry name" value="HELICASE MJ1565-RELATED"/>
    <property type="match status" value="1"/>
</dbReference>
<evidence type="ECO:0000313" key="6">
    <source>
        <dbReference type="EMBL" id="BAB65774.1"/>
    </source>
</evidence>
<evidence type="ECO:0000256" key="2">
    <source>
        <dbReference type="ARBA" id="ARBA00034617"/>
    </source>
</evidence>
<gene>
    <name evidence="6" type="primary">ST0762</name>
    <name evidence="6" type="ordered locus">STK_07620</name>
</gene>
<dbReference type="STRING" id="273063.STK_07620"/>
<dbReference type="AlphaFoldDB" id="Q973Y6"/>
<sequence length="533" mass="59733">MLSVKQMESVGIVLQRGENNSVYALLKPNIDIIGGQLFLIEDEGKKTVARLDDYFYINEFFDEKTPFSRTLLNDKIDVELLNMNTVIRAELSIVKRYNHSTIPKPGSIVKFLPEIADEKDLLSFYQLSSSQGYIKYGRLAGSKIPLLLDLNAITMHVGIFGETGSGKSYNMRYLITLLSNIEIDGKITSIPLIIFDANGDYSDFTSFNIDLVSKGRGWIKKYVMRDPLSDYEIKLSIDLSLFTAKDLADFIISLKYGDIAPNSLQANILEQVLSQHDPQEYNWLLSTREGIESLKIELQELKNTGFSPSSIRAVVSSLEIFLNKVRKYNFVSSSSSFNEQTLDVIWNTKGLAIIDFSSDGAPGVDISTKQLIVSYVSRLVLDYLTKAKYSGKQKLIGVVIEEAQNYIPSNDYPVNARITKEVLVTLATQGRKFGASLFLVSQRPAFVDKYVLSMLNTFFFHRIYHEDVKYVMSATGGLPEHLAKSLPSLETGYVIVSGLMSALKSPALVKIPWDDRIGSYTGYVMSIENILVS</sequence>
<accession>Q973Y6</accession>
<dbReference type="GO" id="GO:0043138">
    <property type="term" value="F:3'-5' DNA helicase activity"/>
    <property type="evidence" value="ECO:0007669"/>
    <property type="project" value="UniProtKB-EC"/>
</dbReference>
<evidence type="ECO:0000256" key="4">
    <source>
        <dbReference type="ARBA" id="ARBA00048988"/>
    </source>
</evidence>
<dbReference type="PANTHER" id="PTHR42957:SF2">
    <property type="entry name" value="HELICASE HERA CENTRAL DOMAIN-CONTAINING PROTEIN"/>
    <property type="match status" value="1"/>
</dbReference>